<proteinExistence type="predicted"/>
<dbReference type="OrthoDB" id="10037289at2759"/>
<comment type="caution">
    <text evidence="2">The sequence shown here is derived from an EMBL/GenBank/DDBJ whole genome shotgun (WGS) entry which is preliminary data.</text>
</comment>
<dbReference type="Proteomes" id="UP000319160">
    <property type="component" value="Unassembled WGS sequence"/>
</dbReference>
<evidence type="ECO:0000313" key="3">
    <source>
        <dbReference type="Proteomes" id="UP000319160"/>
    </source>
</evidence>
<evidence type="ECO:0000256" key="1">
    <source>
        <dbReference type="SAM" id="MobiDB-lite"/>
    </source>
</evidence>
<keyword evidence="3" id="KW-1185">Reference proteome</keyword>
<evidence type="ECO:0000313" key="2">
    <source>
        <dbReference type="EMBL" id="TRX97418.1"/>
    </source>
</evidence>
<dbReference type="EMBL" id="VFLP01000006">
    <property type="protein sequence ID" value="TRX97418.1"/>
    <property type="molecule type" value="Genomic_DNA"/>
</dbReference>
<dbReference type="STRING" id="2512241.A0A553IB43"/>
<feature type="compositionally biased region" description="Low complexity" evidence="1">
    <location>
        <begin position="10"/>
        <end position="32"/>
    </location>
</feature>
<accession>A0A553IB43</accession>
<feature type="region of interest" description="Disordered" evidence="1">
    <location>
        <begin position="1"/>
        <end position="55"/>
    </location>
</feature>
<gene>
    <name evidence="2" type="ORF">FHL15_001696</name>
</gene>
<sequence>MPPKRKSTGSSGPASKRAKGKGAAADAPADTPATEEDTYKPPRGKRWAAVSASANAEGDYRMVWKNEEKAYGYITLCSAWYVSSTESEDSENDEDEDDEEEEEIEEEEEENDNIDESDKDDDGKMKRLGPRCQKKHCVCFLLLSANPEHPWVISWAGFRKFSNQFIHQSLRDPDNFSMYTFNDHAGYGALEVLQNLFLDFEEAAKEKRGDGWREQWAICEAVVHWMLHPNTGVMTMIDDGDTLHESMQLVGRMFLSMLAQLDDLGLVGDATAVKSLGCTMAMYMVLANNLRKSSALDEDDSDGSSTAFQPDCYDNAVLSYANKCGVTLRGPKDIEELIADADGNVKLPSKNAKDPWGWKAEFKKYTKNQGGKIGGDRHDITTMSSAERKAANFDKKDPIKKKDMDAIKKGMVMQIA</sequence>
<dbReference type="AlphaFoldDB" id="A0A553IB43"/>
<feature type="compositionally biased region" description="Acidic residues" evidence="1">
    <location>
        <begin position="86"/>
        <end position="120"/>
    </location>
</feature>
<feature type="region of interest" description="Disordered" evidence="1">
    <location>
        <begin position="84"/>
        <end position="126"/>
    </location>
</feature>
<name>A0A553IB43_9PEZI</name>
<reference evidence="3" key="1">
    <citation type="submission" date="2019-06" db="EMBL/GenBank/DDBJ databases">
        <title>Draft genome sequence of the griseofulvin-producing fungus Xylaria cubensis strain G536.</title>
        <authorList>
            <person name="Mead M.E."/>
            <person name="Raja H.A."/>
            <person name="Steenwyk J.L."/>
            <person name="Knowles S.L."/>
            <person name="Oberlies N.H."/>
            <person name="Rokas A."/>
        </authorList>
    </citation>
    <scope>NUCLEOTIDE SEQUENCE [LARGE SCALE GENOMIC DNA]</scope>
    <source>
        <strain evidence="3">G536</strain>
    </source>
</reference>
<protein>
    <submittedName>
        <fullName evidence="2">Uncharacterized protein</fullName>
    </submittedName>
</protein>
<organism evidence="2 3">
    <name type="scientific">Xylaria flabelliformis</name>
    <dbReference type="NCBI Taxonomy" id="2512241"/>
    <lineage>
        <taxon>Eukaryota</taxon>
        <taxon>Fungi</taxon>
        <taxon>Dikarya</taxon>
        <taxon>Ascomycota</taxon>
        <taxon>Pezizomycotina</taxon>
        <taxon>Sordariomycetes</taxon>
        <taxon>Xylariomycetidae</taxon>
        <taxon>Xylariales</taxon>
        <taxon>Xylariaceae</taxon>
        <taxon>Xylaria</taxon>
    </lineage>
</organism>